<dbReference type="EMBL" id="BRXU01000043">
    <property type="protein sequence ID" value="GLC61234.1"/>
    <property type="molecule type" value="Genomic_DNA"/>
</dbReference>
<feature type="compositionally biased region" description="Polar residues" evidence="1">
    <location>
        <begin position="414"/>
        <end position="423"/>
    </location>
</feature>
<dbReference type="Proteomes" id="UP001165080">
    <property type="component" value="Unassembled WGS sequence"/>
</dbReference>
<dbReference type="AlphaFoldDB" id="A0A9W6BZZ3"/>
<feature type="region of interest" description="Disordered" evidence="1">
    <location>
        <begin position="184"/>
        <end position="424"/>
    </location>
</feature>
<reference evidence="2 3" key="1">
    <citation type="journal article" date="2023" name="Commun. Biol.">
        <title>Reorganization of the ancestral sex-determining regions during the evolution of trioecy in Pleodorina starrii.</title>
        <authorList>
            <person name="Takahashi K."/>
            <person name="Suzuki S."/>
            <person name="Kawai-Toyooka H."/>
            <person name="Yamamoto K."/>
            <person name="Hamaji T."/>
            <person name="Ootsuki R."/>
            <person name="Yamaguchi H."/>
            <person name="Kawachi M."/>
            <person name="Higashiyama T."/>
            <person name="Nozaki H."/>
        </authorList>
    </citation>
    <scope>NUCLEOTIDE SEQUENCE [LARGE SCALE GENOMIC DNA]</scope>
    <source>
        <strain evidence="2 3">NIES-4479</strain>
    </source>
</reference>
<comment type="caution">
    <text evidence="2">The sequence shown here is derived from an EMBL/GenBank/DDBJ whole genome shotgun (WGS) entry which is preliminary data.</text>
</comment>
<protein>
    <submittedName>
        <fullName evidence="2">Uncharacterized protein</fullName>
    </submittedName>
</protein>
<keyword evidence="3" id="KW-1185">Reference proteome</keyword>
<name>A0A9W6BZZ3_9CHLO</name>
<evidence type="ECO:0000256" key="1">
    <source>
        <dbReference type="SAM" id="MobiDB-lite"/>
    </source>
</evidence>
<sequence>MQTVTIGGRWTAYYQFHWPQVAWLNLAKDLYEALEKAATSSILEHPEISGMPSGSMAEPSQLPPWAVMYSDANPSASIYTVPTLPGSRTASIVASACRASGSTLLDNEAPGEDDTAVSSLPEKLGDGGGAGPADGGQLRDLTVAAAEQPRQGDDDAPRAGGLGDGGGAAPADVGQLRDLTAAAAEQPRQGDYDTPRAGGLGDGGGATPADGGQLRDLTAAAAEQPRQDDDDAPRAGGLGDGGGAAPADGGQLRYLTAAAAEQPRQDDDDAPRAGGLGDGGGAAPADGGQLRYLTAAAAEQPRQGDDDAPRAGGLGDGGGAAPADGGQLRDLTAAAAEQPRQDDDDAPRAGGLGDVPGATAIDGTEGSFVSEMEEGSTDAEVQSPAVEETEARLQGKEVTYASRHPVKRRKPSPSAMQAGSSAEQELDPDISVWVAGIVTDSSAGPSSQVGHKSVPAALYKCEGIKHARSYLEMAGVVTLEPPELKELLDKIPDAAEAAIQLCKLKGEPIFQELRHNNDGNYCYDKHDKGRLLMDYGTGGQRWMVNLQRPTMPAVRHTASV</sequence>
<organism evidence="2 3">
    <name type="scientific">Pleodorina starrii</name>
    <dbReference type="NCBI Taxonomy" id="330485"/>
    <lineage>
        <taxon>Eukaryota</taxon>
        <taxon>Viridiplantae</taxon>
        <taxon>Chlorophyta</taxon>
        <taxon>core chlorophytes</taxon>
        <taxon>Chlorophyceae</taxon>
        <taxon>CS clade</taxon>
        <taxon>Chlamydomonadales</taxon>
        <taxon>Volvocaceae</taxon>
        <taxon>Pleodorina</taxon>
    </lineage>
</organism>
<feature type="region of interest" description="Disordered" evidence="1">
    <location>
        <begin position="103"/>
        <end position="172"/>
    </location>
</feature>
<evidence type="ECO:0000313" key="2">
    <source>
        <dbReference type="EMBL" id="GLC61234.1"/>
    </source>
</evidence>
<gene>
    <name evidence="2" type="primary">PLESTBF000882</name>
    <name evidence="2" type="ORF">PLESTB_001733900</name>
</gene>
<accession>A0A9W6BZZ3</accession>
<evidence type="ECO:0000313" key="3">
    <source>
        <dbReference type="Proteomes" id="UP001165080"/>
    </source>
</evidence>
<proteinExistence type="predicted"/>